<dbReference type="OrthoDB" id="259356at2"/>
<proteinExistence type="predicted"/>
<evidence type="ECO:0000313" key="3">
    <source>
        <dbReference type="EMBL" id="SHE74452.1"/>
    </source>
</evidence>
<dbReference type="GO" id="GO:0016787">
    <property type="term" value="F:hydrolase activity"/>
    <property type="evidence" value="ECO:0007669"/>
    <property type="project" value="InterPro"/>
</dbReference>
<accession>A0A1M4W0F9</accession>
<keyword evidence="4" id="KW-1185">Reference proteome</keyword>
<keyword evidence="1" id="KW-0732">Signal</keyword>
<dbReference type="Proteomes" id="UP000184041">
    <property type="component" value="Unassembled WGS sequence"/>
</dbReference>
<evidence type="ECO:0000313" key="4">
    <source>
        <dbReference type="Proteomes" id="UP000184041"/>
    </source>
</evidence>
<dbReference type="EMBL" id="FQUS01000003">
    <property type="protein sequence ID" value="SHE74452.1"/>
    <property type="molecule type" value="Genomic_DNA"/>
</dbReference>
<gene>
    <name evidence="3" type="ORF">SAMN05443144_10379</name>
</gene>
<dbReference type="AlphaFoldDB" id="A0A1M4W0F9"/>
<reference evidence="3 4" key="1">
    <citation type="submission" date="2016-11" db="EMBL/GenBank/DDBJ databases">
        <authorList>
            <person name="Jaros S."/>
            <person name="Januszkiewicz K."/>
            <person name="Wedrychowicz H."/>
        </authorList>
    </citation>
    <scope>NUCLEOTIDE SEQUENCE [LARGE SCALE GENOMIC DNA]</scope>
    <source>
        <strain evidence="3 4">DSM 21986</strain>
    </source>
</reference>
<dbReference type="Pfam" id="PF06439">
    <property type="entry name" value="3keto-disac_hyd"/>
    <property type="match status" value="1"/>
</dbReference>
<dbReference type="InterPro" id="IPR010496">
    <property type="entry name" value="AL/BT2_dom"/>
</dbReference>
<dbReference type="Gene3D" id="2.60.120.560">
    <property type="entry name" value="Exo-inulinase, domain 1"/>
    <property type="match status" value="1"/>
</dbReference>
<feature type="domain" description="3-keto-alpha-glucoside-1,2-lyase/3-keto-2-hydroxy-glucal hydratase" evidence="2">
    <location>
        <begin position="34"/>
        <end position="291"/>
    </location>
</feature>
<dbReference type="RefSeq" id="WP_084088010.1">
    <property type="nucleotide sequence ID" value="NZ_FQUS01000003.1"/>
</dbReference>
<protein>
    <recommendedName>
        <fullName evidence="2">3-keto-alpha-glucoside-1,2-lyase/3-keto-2-hydroxy-glucal hydratase domain-containing protein</fullName>
    </recommendedName>
</protein>
<evidence type="ECO:0000256" key="1">
    <source>
        <dbReference type="SAM" id="SignalP"/>
    </source>
</evidence>
<sequence length="296" mass="33825">MKNTPVVWFFLLLIAGAIPAQSQEAPEPITPGEPIQLFNGKDLSNFYTWIPAHEYEDPNRVFSVVRNIDGFPAIRISGEEIGSLITQKSYQNYHLIAEYRWGPVTWEWHYGKYTRAHRARDSGIQIHCQGEAGNWHKDRKAPFMYGIQYQMREGRIGDIIMMGGWNKDGSVKEGPTVTVNAHQNENGRYQYHWGADPITASDTRNDPQRIRQVHWYGADPDWANVKGYRGGGDLEKDYGGWNRVEIIAGPDSLIYKLNGTVVNIGTEPSVKEGKILIQSEYSEIYIRKLELQPLEE</sequence>
<evidence type="ECO:0000259" key="2">
    <source>
        <dbReference type="Pfam" id="PF06439"/>
    </source>
</evidence>
<name>A0A1M4W0F9_9BACT</name>
<feature type="chain" id="PRO_5012386517" description="3-keto-alpha-glucoside-1,2-lyase/3-keto-2-hydroxy-glucal hydratase domain-containing protein" evidence="1">
    <location>
        <begin position="23"/>
        <end position="296"/>
    </location>
</feature>
<feature type="signal peptide" evidence="1">
    <location>
        <begin position="1"/>
        <end position="22"/>
    </location>
</feature>
<organism evidence="3 4">
    <name type="scientific">Fodinibius roseus</name>
    <dbReference type="NCBI Taxonomy" id="1194090"/>
    <lineage>
        <taxon>Bacteria</taxon>
        <taxon>Pseudomonadati</taxon>
        <taxon>Balneolota</taxon>
        <taxon>Balneolia</taxon>
        <taxon>Balneolales</taxon>
        <taxon>Balneolaceae</taxon>
        <taxon>Fodinibius</taxon>
    </lineage>
</organism>
<dbReference type="STRING" id="1194090.SAMN05443144_10379"/>